<dbReference type="Pfam" id="PF17289">
    <property type="entry name" value="Terminase_6C"/>
    <property type="match status" value="1"/>
</dbReference>
<accession>A0A9X2J818</accession>
<dbReference type="Proteomes" id="UP001139028">
    <property type="component" value="Unassembled WGS sequence"/>
</dbReference>
<name>A0A9X2J818_9GAMM</name>
<gene>
    <name evidence="3" type="ORF">MO867_22890</name>
</gene>
<dbReference type="AlphaFoldDB" id="A0A9X2J818"/>
<feature type="domain" description="Terminase large subunit gp17-like C-terminal" evidence="2">
    <location>
        <begin position="48"/>
        <end position="101"/>
    </location>
</feature>
<proteinExistence type="predicted"/>
<reference evidence="3" key="1">
    <citation type="journal article" date="2022" name="Arch. Microbiol.">
        <title>Microbulbifer okhotskensis sp. nov., isolated from a deep bottom sediment of the Okhotsk Sea.</title>
        <authorList>
            <person name="Romanenko L."/>
            <person name="Kurilenko V."/>
            <person name="Otstavnykh N."/>
            <person name="Velansky P."/>
            <person name="Isaeva M."/>
            <person name="Mikhailov V."/>
        </authorList>
    </citation>
    <scope>NUCLEOTIDE SEQUENCE</scope>
    <source>
        <strain evidence="3">OS29</strain>
    </source>
</reference>
<feature type="non-terminal residue" evidence="3">
    <location>
        <position position="1"/>
    </location>
</feature>
<evidence type="ECO:0000313" key="4">
    <source>
        <dbReference type="Proteomes" id="UP001139028"/>
    </source>
</evidence>
<protein>
    <submittedName>
        <fullName evidence="3">Terminase</fullName>
    </submittedName>
</protein>
<evidence type="ECO:0000256" key="1">
    <source>
        <dbReference type="ARBA" id="ARBA00022612"/>
    </source>
</evidence>
<keyword evidence="4" id="KW-1185">Reference proteome</keyword>
<organism evidence="3 4">
    <name type="scientific">Microbulbifer okhotskensis</name>
    <dbReference type="NCBI Taxonomy" id="2926617"/>
    <lineage>
        <taxon>Bacteria</taxon>
        <taxon>Pseudomonadati</taxon>
        <taxon>Pseudomonadota</taxon>
        <taxon>Gammaproteobacteria</taxon>
        <taxon>Cellvibrionales</taxon>
        <taxon>Microbulbiferaceae</taxon>
        <taxon>Microbulbifer</taxon>
    </lineage>
</organism>
<comment type="caution">
    <text evidence="3">The sequence shown here is derived from an EMBL/GenBank/DDBJ whole genome shotgun (WGS) entry which is preliminary data.</text>
</comment>
<dbReference type="Gene3D" id="3.30.420.240">
    <property type="match status" value="1"/>
</dbReference>
<feature type="non-terminal residue" evidence="3">
    <location>
        <position position="101"/>
    </location>
</feature>
<evidence type="ECO:0000259" key="2">
    <source>
        <dbReference type="Pfam" id="PF17289"/>
    </source>
</evidence>
<evidence type="ECO:0000313" key="3">
    <source>
        <dbReference type="EMBL" id="MCO1337169.1"/>
    </source>
</evidence>
<keyword evidence="1" id="KW-1188">Viral release from host cell</keyword>
<dbReference type="InterPro" id="IPR035421">
    <property type="entry name" value="Terminase_6C"/>
</dbReference>
<dbReference type="EMBL" id="JALBWM010000453">
    <property type="protein sequence ID" value="MCO1337169.1"/>
    <property type="molecule type" value="Genomic_DNA"/>
</dbReference>
<sequence length="101" mass="11540">LFMCAFMEAGLSVFKLDDLLSCSIDTNVTWVDFKKREVRPYGNLPVWIGYDPSRSGDGAAVVVIAPPLKSGGKFRVLEKIVMRDRAWQWQANRIKELTEKY</sequence>